<accession>A0A0S8FRV4</accession>
<feature type="domain" description="CMP/dCMP-type deaminase" evidence="16">
    <location>
        <begin position="13"/>
        <end position="140"/>
    </location>
</feature>
<proteinExistence type="inferred from homology"/>
<dbReference type="EC" id="3.5.4.5" evidence="4 15"/>
<dbReference type="PROSITE" id="PS51747">
    <property type="entry name" value="CYT_DCMP_DEAMINASES_2"/>
    <property type="match status" value="1"/>
</dbReference>
<dbReference type="GO" id="GO:0072527">
    <property type="term" value="P:pyrimidine-containing compound metabolic process"/>
    <property type="evidence" value="ECO:0007669"/>
    <property type="project" value="UniProtKB-ARBA"/>
</dbReference>
<dbReference type="PATRIC" id="fig|1703779.3.peg.1360"/>
<evidence type="ECO:0000256" key="1">
    <source>
        <dbReference type="ARBA" id="ARBA00001947"/>
    </source>
</evidence>
<evidence type="ECO:0000256" key="10">
    <source>
        <dbReference type="ARBA" id="ARBA00049252"/>
    </source>
</evidence>
<feature type="binding site" evidence="14">
    <location>
        <position position="101"/>
    </location>
    <ligand>
        <name>Zn(2+)</name>
        <dbReference type="ChEBI" id="CHEBI:29105"/>
        <note>catalytic</note>
    </ligand>
</feature>
<evidence type="ECO:0000256" key="4">
    <source>
        <dbReference type="ARBA" id="ARBA00012783"/>
    </source>
</evidence>
<dbReference type="InterPro" id="IPR050202">
    <property type="entry name" value="Cyt/Deoxycyt_deaminase"/>
</dbReference>
<organism evidence="17 18">
    <name type="scientific">candidate division WOR_3 bacterium SM23_42</name>
    <dbReference type="NCBI Taxonomy" id="1703779"/>
    <lineage>
        <taxon>Bacteria</taxon>
        <taxon>Bacteria division WOR-3</taxon>
    </lineage>
</organism>
<evidence type="ECO:0000256" key="6">
    <source>
        <dbReference type="ARBA" id="ARBA00022723"/>
    </source>
</evidence>
<comment type="catalytic activity">
    <reaction evidence="11 15">
        <text>cytidine + H2O + H(+) = uridine + NH4(+)</text>
        <dbReference type="Rhea" id="RHEA:16069"/>
        <dbReference type="ChEBI" id="CHEBI:15377"/>
        <dbReference type="ChEBI" id="CHEBI:15378"/>
        <dbReference type="ChEBI" id="CHEBI:16704"/>
        <dbReference type="ChEBI" id="CHEBI:17562"/>
        <dbReference type="ChEBI" id="CHEBI:28938"/>
        <dbReference type="EC" id="3.5.4.5"/>
    </reaction>
</comment>
<feature type="active site" description="Proton donor" evidence="12">
    <location>
        <position position="67"/>
    </location>
</feature>
<dbReference type="InterPro" id="IPR016192">
    <property type="entry name" value="APOBEC/CMP_deaminase_Zn-bd"/>
</dbReference>
<dbReference type="EMBL" id="LJUJ01000024">
    <property type="protein sequence ID" value="KPK62850.1"/>
    <property type="molecule type" value="Genomic_DNA"/>
</dbReference>
<dbReference type="InterPro" id="IPR006262">
    <property type="entry name" value="Cyt_deam_tetra"/>
</dbReference>
<reference evidence="17 18" key="1">
    <citation type="journal article" date="2015" name="Microbiome">
        <title>Genomic resolution of linkages in carbon, nitrogen, and sulfur cycling among widespread estuary sediment bacteria.</title>
        <authorList>
            <person name="Baker B.J."/>
            <person name="Lazar C.S."/>
            <person name="Teske A.P."/>
            <person name="Dick G.J."/>
        </authorList>
    </citation>
    <scope>NUCLEOTIDE SEQUENCE [LARGE SCALE GENOMIC DNA]</scope>
    <source>
        <strain evidence="17">SM23_42</strain>
    </source>
</reference>
<evidence type="ECO:0000256" key="5">
    <source>
        <dbReference type="ARBA" id="ARBA00018266"/>
    </source>
</evidence>
<dbReference type="GO" id="GO:0008270">
    <property type="term" value="F:zinc ion binding"/>
    <property type="evidence" value="ECO:0007669"/>
    <property type="project" value="UniProtKB-UniRule"/>
</dbReference>
<dbReference type="Gene3D" id="3.40.140.10">
    <property type="entry name" value="Cytidine Deaminase, domain 2"/>
    <property type="match status" value="1"/>
</dbReference>
<evidence type="ECO:0000256" key="8">
    <source>
        <dbReference type="ARBA" id="ARBA00022833"/>
    </source>
</evidence>
<dbReference type="FunFam" id="3.40.140.10:FF:000008">
    <property type="entry name" value="Cytidine deaminase"/>
    <property type="match status" value="1"/>
</dbReference>
<dbReference type="GO" id="GO:0055086">
    <property type="term" value="P:nucleobase-containing small molecule metabolic process"/>
    <property type="evidence" value="ECO:0007669"/>
    <property type="project" value="UniProtKB-ARBA"/>
</dbReference>
<name>A0A0S8FRV4_UNCW3</name>
<evidence type="ECO:0000256" key="11">
    <source>
        <dbReference type="ARBA" id="ARBA00049558"/>
    </source>
</evidence>
<dbReference type="PANTHER" id="PTHR11644">
    <property type="entry name" value="CYTIDINE DEAMINASE"/>
    <property type="match status" value="1"/>
</dbReference>
<evidence type="ECO:0000256" key="3">
    <source>
        <dbReference type="ARBA" id="ARBA00006576"/>
    </source>
</evidence>
<feature type="binding site" evidence="14">
    <location>
        <position position="65"/>
    </location>
    <ligand>
        <name>Zn(2+)</name>
        <dbReference type="ChEBI" id="CHEBI:29105"/>
        <note>catalytic</note>
    </ligand>
</feature>
<keyword evidence="8 14" id="KW-0862">Zinc</keyword>
<keyword evidence="6 14" id="KW-0479">Metal-binding</keyword>
<evidence type="ECO:0000313" key="17">
    <source>
        <dbReference type="EMBL" id="KPK62850.1"/>
    </source>
</evidence>
<dbReference type="InterPro" id="IPR002125">
    <property type="entry name" value="CMP_dCMP_dom"/>
</dbReference>
<dbReference type="NCBIfam" id="TIGR01354">
    <property type="entry name" value="cyt_deam_tetra"/>
    <property type="match status" value="1"/>
</dbReference>
<keyword evidence="7 15" id="KW-0378">Hydrolase</keyword>
<sequence length="140" mass="15533">MARISSKAASHKKLSKEMMRSVKRALKNAYAPYSKVSVAAALYCGSGRIHTGCNVENSSYSLTICAERVALFKAISEGEKRFVLLLIHSPQVDFILPCGACLQVLNEFAPDIVIATMNKKNEFHFHPLKALLVKPFKLHK</sequence>
<evidence type="ECO:0000256" key="13">
    <source>
        <dbReference type="PIRSR" id="PIRSR606262-2"/>
    </source>
</evidence>
<comment type="similarity">
    <text evidence="3 15">Belongs to the cytidine and deoxycytidylate deaminase family.</text>
</comment>
<evidence type="ECO:0000256" key="12">
    <source>
        <dbReference type="PIRSR" id="PIRSR606262-1"/>
    </source>
</evidence>
<comment type="cofactor">
    <cofactor evidence="1 14 15">
        <name>Zn(2+)</name>
        <dbReference type="ChEBI" id="CHEBI:29105"/>
    </cofactor>
</comment>
<evidence type="ECO:0000256" key="7">
    <source>
        <dbReference type="ARBA" id="ARBA00022801"/>
    </source>
</evidence>
<comment type="function">
    <text evidence="2 15">This enzyme scavenges exogenous and endogenous cytidine and 2'-deoxycytidine for UMP synthesis.</text>
</comment>
<protein>
    <recommendedName>
        <fullName evidence="5 15">Cytidine deaminase</fullName>
        <ecNumber evidence="4 15">3.5.4.5</ecNumber>
    </recommendedName>
    <alternativeName>
        <fullName evidence="9 15">Cytidine aminohydrolase</fullName>
    </alternativeName>
</protein>
<dbReference type="NCBIfam" id="NF004064">
    <property type="entry name" value="PRK05578.1"/>
    <property type="match status" value="1"/>
</dbReference>
<evidence type="ECO:0000256" key="15">
    <source>
        <dbReference type="RuleBase" id="RU364006"/>
    </source>
</evidence>
<feature type="binding site" evidence="14">
    <location>
        <position position="98"/>
    </location>
    <ligand>
        <name>Zn(2+)</name>
        <dbReference type="ChEBI" id="CHEBI:29105"/>
        <note>catalytic</note>
    </ligand>
</feature>
<dbReference type="GO" id="GO:0005829">
    <property type="term" value="C:cytosol"/>
    <property type="evidence" value="ECO:0007669"/>
    <property type="project" value="TreeGrafter"/>
</dbReference>
<evidence type="ECO:0000256" key="14">
    <source>
        <dbReference type="PIRSR" id="PIRSR606262-3"/>
    </source>
</evidence>
<evidence type="ECO:0000259" key="16">
    <source>
        <dbReference type="PROSITE" id="PS51747"/>
    </source>
</evidence>
<dbReference type="GO" id="GO:0004126">
    <property type="term" value="F:cytidine deaminase activity"/>
    <property type="evidence" value="ECO:0007669"/>
    <property type="project" value="UniProtKB-UniRule"/>
</dbReference>
<dbReference type="Proteomes" id="UP000051373">
    <property type="component" value="Unassembled WGS sequence"/>
</dbReference>
<evidence type="ECO:0000256" key="2">
    <source>
        <dbReference type="ARBA" id="ARBA00003949"/>
    </source>
</evidence>
<dbReference type="CDD" id="cd01283">
    <property type="entry name" value="cytidine_deaminase"/>
    <property type="match status" value="1"/>
</dbReference>
<comment type="catalytic activity">
    <reaction evidence="10 15">
        <text>2'-deoxycytidine + H2O + H(+) = 2'-deoxyuridine + NH4(+)</text>
        <dbReference type="Rhea" id="RHEA:13433"/>
        <dbReference type="ChEBI" id="CHEBI:15377"/>
        <dbReference type="ChEBI" id="CHEBI:15378"/>
        <dbReference type="ChEBI" id="CHEBI:15698"/>
        <dbReference type="ChEBI" id="CHEBI:16450"/>
        <dbReference type="ChEBI" id="CHEBI:28938"/>
        <dbReference type="EC" id="3.5.4.5"/>
    </reaction>
</comment>
<comment type="caution">
    <text evidence="17">The sequence shown here is derived from an EMBL/GenBank/DDBJ whole genome shotgun (WGS) entry which is preliminary data.</text>
</comment>
<evidence type="ECO:0000256" key="9">
    <source>
        <dbReference type="ARBA" id="ARBA00032005"/>
    </source>
</evidence>
<gene>
    <name evidence="17" type="ORF">AMJ83_09600</name>
</gene>
<feature type="binding site" evidence="13">
    <location>
        <begin position="54"/>
        <end position="60"/>
    </location>
    <ligand>
        <name>substrate</name>
    </ligand>
</feature>
<dbReference type="GO" id="GO:0042802">
    <property type="term" value="F:identical protein binding"/>
    <property type="evidence" value="ECO:0007669"/>
    <property type="project" value="UniProtKB-ARBA"/>
</dbReference>
<dbReference type="Pfam" id="PF00383">
    <property type="entry name" value="dCMP_cyt_deam_1"/>
    <property type="match status" value="1"/>
</dbReference>
<dbReference type="STRING" id="1703779.AMJ83_09600"/>
<evidence type="ECO:0000313" key="18">
    <source>
        <dbReference type="Proteomes" id="UP000051373"/>
    </source>
</evidence>
<dbReference type="PANTHER" id="PTHR11644:SF2">
    <property type="entry name" value="CYTIDINE DEAMINASE"/>
    <property type="match status" value="1"/>
</dbReference>
<dbReference type="SUPFAM" id="SSF53927">
    <property type="entry name" value="Cytidine deaminase-like"/>
    <property type="match status" value="1"/>
</dbReference>
<dbReference type="AlphaFoldDB" id="A0A0S8FRV4"/>
<dbReference type="InterPro" id="IPR016193">
    <property type="entry name" value="Cytidine_deaminase-like"/>
</dbReference>
<dbReference type="PROSITE" id="PS00903">
    <property type="entry name" value="CYT_DCMP_DEAMINASES_1"/>
    <property type="match status" value="1"/>
</dbReference>